<dbReference type="OrthoDB" id="1113037at2"/>
<dbReference type="Proteomes" id="UP000198412">
    <property type="component" value="Unassembled WGS sequence"/>
</dbReference>
<keyword evidence="2" id="KW-1185">Reference proteome</keyword>
<dbReference type="EMBL" id="FZNX01000002">
    <property type="protein sequence ID" value="SNR53193.1"/>
    <property type="molecule type" value="Genomic_DNA"/>
</dbReference>
<gene>
    <name evidence="1" type="ORF">SAMN04488111_1518</name>
</gene>
<sequence length="400" mass="46092">MKNFILLFALVFTSFCYSQKEKLVGNWLFTKVEVGTEVQKPYQIFDYNQNGKFSVMGIEVGTWEYSKKNHSIITDSEFDKDFNGEAKILKLSEKELIVLKDGAKAFYQKINKNQITEANAASGLLGTWKLVNNNSDLVQILSFKSPDKFILVEKDKYSQSTSKGTWIFNKNEKTVILIGFSLEHLKGLNKVINSSGDKISLENNNISYAFKKEVNQAVKIEHLSFSEEDFYNEDGDYNYYDDEQKLPWKDFYKMMENLSVVNQLVYNYSVLIENTETFENKTLIANVVVKEEEGTLSIDNIFNGYDSYNLPEDTALPPNNYDEYNKLYPIEGDTFRIVGEEEITTQAGTFNCTIIEAIGDFDEKIKIWMITNKPGILAKIIKEKIGNFGHYFSYELQEIK</sequence>
<proteinExistence type="predicted"/>
<evidence type="ECO:0000313" key="1">
    <source>
        <dbReference type="EMBL" id="SNR53193.1"/>
    </source>
</evidence>
<reference evidence="2" key="1">
    <citation type="submission" date="2017-06" db="EMBL/GenBank/DDBJ databases">
        <authorList>
            <person name="Varghese N."/>
            <person name="Submissions S."/>
        </authorList>
    </citation>
    <scope>NUCLEOTIDE SEQUENCE [LARGE SCALE GENOMIC DNA]</scope>
    <source>
        <strain evidence="2">DSM 27993</strain>
    </source>
</reference>
<organism evidence="1 2">
    <name type="scientific">Lutibacter flavus</name>
    <dbReference type="NCBI Taxonomy" id="691689"/>
    <lineage>
        <taxon>Bacteria</taxon>
        <taxon>Pseudomonadati</taxon>
        <taxon>Bacteroidota</taxon>
        <taxon>Flavobacteriia</taxon>
        <taxon>Flavobacteriales</taxon>
        <taxon>Flavobacteriaceae</taxon>
        <taxon>Lutibacter</taxon>
    </lineage>
</organism>
<evidence type="ECO:0000313" key="2">
    <source>
        <dbReference type="Proteomes" id="UP000198412"/>
    </source>
</evidence>
<protein>
    <submittedName>
        <fullName evidence="1">Uncharacterized protein</fullName>
    </submittedName>
</protein>
<name>A0A238X3P3_9FLAO</name>
<dbReference type="AlphaFoldDB" id="A0A238X3P3"/>
<dbReference type="RefSeq" id="WP_089377831.1">
    <property type="nucleotide sequence ID" value="NZ_FZNX01000002.1"/>
</dbReference>
<accession>A0A238X3P3</accession>